<name>A0A857JKM7_9ALTE</name>
<feature type="domain" description="GGDEF" evidence="3">
    <location>
        <begin position="204"/>
        <end position="339"/>
    </location>
</feature>
<evidence type="ECO:0000256" key="1">
    <source>
        <dbReference type="ARBA" id="ARBA00001946"/>
    </source>
</evidence>
<dbReference type="PANTHER" id="PTHR45138">
    <property type="entry name" value="REGULATORY COMPONENTS OF SENSORY TRANSDUCTION SYSTEM"/>
    <property type="match status" value="1"/>
</dbReference>
<dbReference type="Proteomes" id="UP000464524">
    <property type="component" value="Chromosome"/>
</dbReference>
<dbReference type="KEGG" id="pmes:FX988_02118"/>
<dbReference type="GO" id="GO:1902201">
    <property type="term" value="P:negative regulation of bacterial-type flagellum-dependent cell motility"/>
    <property type="evidence" value="ECO:0007669"/>
    <property type="project" value="TreeGrafter"/>
</dbReference>
<dbReference type="AlphaFoldDB" id="A0A857JKM7"/>
<dbReference type="EMBL" id="CP047656">
    <property type="protein sequence ID" value="QHJ11882.1"/>
    <property type="molecule type" value="Genomic_DNA"/>
</dbReference>
<dbReference type="InterPro" id="IPR000160">
    <property type="entry name" value="GGDEF_dom"/>
</dbReference>
<dbReference type="GO" id="GO:0043709">
    <property type="term" value="P:cell adhesion involved in single-species biofilm formation"/>
    <property type="evidence" value="ECO:0007669"/>
    <property type="project" value="TreeGrafter"/>
</dbReference>
<evidence type="ECO:0000313" key="5">
    <source>
        <dbReference type="Proteomes" id="UP000464524"/>
    </source>
</evidence>
<dbReference type="EC" id="2.7.7.65" evidence="2"/>
<keyword evidence="4" id="KW-0808">Transferase</keyword>
<dbReference type="GO" id="GO:0052621">
    <property type="term" value="F:diguanylate cyclase activity"/>
    <property type="evidence" value="ECO:0007669"/>
    <property type="project" value="UniProtKB-EC"/>
</dbReference>
<dbReference type="Pfam" id="PF00990">
    <property type="entry name" value="GGDEF"/>
    <property type="match status" value="1"/>
</dbReference>
<dbReference type="GO" id="GO:0005886">
    <property type="term" value="C:plasma membrane"/>
    <property type="evidence" value="ECO:0007669"/>
    <property type="project" value="TreeGrafter"/>
</dbReference>
<proteinExistence type="predicted"/>
<evidence type="ECO:0000256" key="2">
    <source>
        <dbReference type="ARBA" id="ARBA00012528"/>
    </source>
</evidence>
<dbReference type="SUPFAM" id="SSF55073">
    <property type="entry name" value="Nucleotide cyclase"/>
    <property type="match status" value="1"/>
</dbReference>
<evidence type="ECO:0000313" key="4">
    <source>
        <dbReference type="EMBL" id="QHJ11882.1"/>
    </source>
</evidence>
<accession>A0A857JKM7</accession>
<sequence>MKNHDLENSFKHLKNTIPLLLKHKIPAVPINYALWYTYASKESESLNETLDDALQRNLPISDSKTKDLYRKYVADEQDIDTWDLRHSLESMVIELSQSVQDTRSETRNFKSTMDTCMDDLAKVEREGLSMEEVMDLVRTLVSQTKQIRGSTLSFSTALNDAEKEISRLKNQLEQSQQAALYDALTGLCNRRYFDEELAVNAMQPNMCLILVDLDNFKTINDTHGHVMGDLVLKASAKKLQAACRDGAQAFRFGGEEFAIIVPNSKLSVARQIAETMRRAIEKIGVRDKRTSEVLGGISASFGVAEMKKGMNPLALIQAADKQLYDAKNLGRNRVMPMATS</sequence>
<organism evidence="4 5">
    <name type="scientific">Paraglaciecola mesophila</name>
    <dbReference type="NCBI Taxonomy" id="197222"/>
    <lineage>
        <taxon>Bacteria</taxon>
        <taxon>Pseudomonadati</taxon>
        <taxon>Pseudomonadota</taxon>
        <taxon>Gammaproteobacteria</taxon>
        <taxon>Alteromonadales</taxon>
        <taxon>Alteromonadaceae</taxon>
        <taxon>Paraglaciecola</taxon>
    </lineage>
</organism>
<keyword evidence="5" id="KW-1185">Reference proteome</keyword>
<dbReference type="InterPro" id="IPR050469">
    <property type="entry name" value="Diguanylate_Cyclase"/>
</dbReference>
<reference evidence="4 5" key="1">
    <citation type="submission" date="2019-12" db="EMBL/GenBank/DDBJ databases">
        <title>Genome sequencing and assembly of endphytes of Porphyra tenera.</title>
        <authorList>
            <person name="Park J.M."/>
            <person name="Shin R."/>
            <person name="Jo S.H."/>
        </authorList>
    </citation>
    <scope>NUCLEOTIDE SEQUENCE [LARGE SCALE GENOMIC DNA]</scope>
    <source>
        <strain evidence="4 5">GPM4</strain>
    </source>
</reference>
<dbReference type="OrthoDB" id="9812260at2"/>
<protein>
    <recommendedName>
        <fullName evidence="2">diguanylate cyclase</fullName>
        <ecNumber evidence="2">2.7.7.65</ecNumber>
    </recommendedName>
</protein>
<dbReference type="NCBIfam" id="TIGR00254">
    <property type="entry name" value="GGDEF"/>
    <property type="match status" value="1"/>
</dbReference>
<dbReference type="Gene3D" id="3.30.70.270">
    <property type="match status" value="1"/>
</dbReference>
<evidence type="ECO:0000259" key="3">
    <source>
        <dbReference type="PROSITE" id="PS50887"/>
    </source>
</evidence>
<comment type="cofactor">
    <cofactor evidence="1">
        <name>Mg(2+)</name>
        <dbReference type="ChEBI" id="CHEBI:18420"/>
    </cofactor>
</comment>
<dbReference type="InterPro" id="IPR043128">
    <property type="entry name" value="Rev_trsase/Diguanyl_cyclase"/>
</dbReference>
<dbReference type="FunFam" id="3.30.70.270:FF:000001">
    <property type="entry name" value="Diguanylate cyclase domain protein"/>
    <property type="match status" value="1"/>
</dbReference>
<dbReference type="InterPro" id="IPR029787">
    <property type="entry name" value="Nucleotide_cyclase"/>
</dbReference>
<keyword evidence="4" id="KW-0548">Nucleotidyltransferase</keyword>
<dbReference type="RefSeq" id="WP_160179683.1">
    <property type="nucleotide sequence ID" value="NZ_CP047656.1"/>
</dbReference>
<dbReference type="PROSITE" id="PS50887">
    <property type="entry name" value="GGDEF"/>
    <property type="match status" value="1"/>
</dbReference>
<dbReference type="PANTHER" id="PTHR45138:SF2">
    <property type="entry name" value="DIGUANYLATE CYCLASE VDCA"/>
    <property type="match status" value="1"/>
</dbReference>
<gene>
    <name evidence="4" type="ORF">FX988_02118</name>
</gene>
<dbReference type="CDD" id="cd01949">
    <property type="entry name" value="GGDEF"/>
    <property type="match status" value="1"/>
</dbReference>
<dbReference type="SMART" id="SM00267">
    <property type="entry name" value="GGDEF"/>
    <property type="match status" value="1"/>
</dbReference>